<dbReference type="Gene3D" id="3.40.50.1360">
    <property type="match status" value="1"/>
</dbReference>
<dbReference type="InterPro" id="IPR037171">
    <property type="entry name" value="NagB/RpiA_transferase-like"/>
</dbReference>
<protein>
    <submittedName>
        <fullName evidence="6">DeoR/GlpR transcriptional regulator</fullName>
    </submittedName>
</protein>
<name>A0A9D7AKI2_9GAMM</name>
<evidence type="ECO:0000256" key="3">
    <source>
        <dbReference type="ARBA" id="ARBA00023163"/>
    </source>
</evidence>
<keyword evidence="2" id="KW-0238">DNA-binding</keyword>
<dbReference type="PANTHER" id="PTHR30363">
    <property type="entry name" value="HTH-TYPE TRANSCRIPTIONAL REGULATOR SRLR-RELATED"/>
    <property type="match status" value="1"/>
</dbReference>
<evidence type="ECO:0000259" key="4">
    <source>
        <dbReference type="PROSITE" id="PS51000"/>
    </source>
</evidence>
<dbReference type="Pfam" id="PF08220">
    <property type="entry name" value="HTH_DeoR"/>
    <property type="match status" value="1"/>
</dbReference>
<dbReference type="Proteomes" id="UP000807542">
    <property type="component" value="Unassembled WGS sequence"/>
</dbReference>
<dbReference type="GO" id="GO:0003677">
    <property type="term" value="F:DNA binding"/>
    <property type="evidence" value="ECO:0007669"/>
    <property type="project" value="UniProtKB-KW"/>
</dbReference>
<dbReference type="SUPFAM" id="SSF100950">
    <property type="entry name" value="NagB/RpiA/CoA transferase-like"/>
    <property type="match status" value="1"/>
</dbReference>
<dbReference type="PANTHER" id="PTHR30363:SF58">
    <property type="entry name" value="REGULATORY PROTEIN, DEOR FAMILY"/>
    <property type="match status" value="1"/>
</dbReference>
<dbReference type="SMART" id="SM01134">
    <property type="entry name" value="DeoRC"/>
    <property type="match status" value="1"/>
</dbReference>
<proteinExistence type="predicted"/>
<dbReference type="RefSeq" id="WP_228398891.1">
    <property type="nucleotide sequence ID" value="NZ_JADRCP010000004.1"/>
</dbReference>
<dbReference type="AlphaFoldDB" id="A0A9D7AKI2"/>
<evidence type="ECO:0000313" key="8">
    <source>
        <dbReference type="Proteomes" id="UP001296969"/>
    </source>
</evidence>
<dbReference type="SUPFAM" id="SSF46785">
    <property type="entry name" value="Winged helix' DNA-binding domain"/>
    <property type="match status" value="1"/>
</dbReference>
<dbReference type="InterPro" id="IPR036390">
    <property type="entry name" value="WH_DNA-bd_sf"/>
</dbReference>
<dbReference type="EMBL" id="JADRCQ010000004">
    <property type="protein sequence ID" value="MBK5074292.1"/>
    <property type="molecule type" value="Genomic_DNA"/>
</dbReference>
<evidence type="ECO:0000256" key="2">
    <source>
        <dbReference type="ARBA" id="ARBA00023125"/>
    </source>
</evidence>
<sequence>MLPDERRNFIYNHLHQHQAATINQLAKLMEVSHMTIRRDIQFMVDEGKVVAISGGVKLHDALKQELPYVEKAMLHHQHKQKIGQLATQLIEAGQVIYLDAGTTSFEVARQLAKRLNIVTVITNDFTICNFLMNMSHINLFHTGGQVDLRNRSCIGSSAANFLLTLNIDVAFISTSSWDITHGLSTPEEGKALVKKAIISASRRKILISDSSKYGKYGMFHICQLDELTDIICDDRLDPQAQQQIRDMKVKLHLASSTHESGGNHA</sequence>
<reference evidence="6 8" key="1">
    <citation type="submission" date="2020-11" db="EMBL/GenBank/DDBJ databases">
        <title>Insectihabitans protaetiae gen. nov. sp. nov. and Insectihabitans allomyrinae sp. nov., isolated from larvae of Protaetia brevitarsis seulensis and Allomyrina dichotoma, respectively.</title>
        <authorList>
            <person name="Lee S.D."/>
            <person name="Byeon Y.-S."/>
            <person name="Kim S.-M."/>
            <person name="Yang H.L."/>
            <person name="Kim I.S."/>
        </authorList>
    </citation>
    <scope>NUCLEOTIDE SEQUENCE</scope>
    <source>
        <strain evidence="6">CWB-B4</strain>
        <strain evidence="5 8">CWB-B43</strain>
    </source>
</reference>
<keyword evidence="3" id="KW-0804">Transcription</keyword>
<dbReference type="Gene3D" id="1.10.10.10">
    <property type="entry name" value="Winged helix-like DNA-binding domain superfamily/Winged helix DNA-binding domain"/>
    <property type="match status" value="1"/>
</dbReference>
<keyword evidence="8" id="KW-1185">Reference proteome</keyword>
<dbReference type="GO" id="GO:0003700">
    <property type="term" value="F:DNA-binding transcription factor activity"/>
    <property type="evidence" value="ECO:0007669"/>
    <property type="project" value="InterPro"/>
</dbReference>
<dbReference type="InterPro" id="IPR036388">
    <property type="entry name" value="WH-like_DNA-bd_sf"/>
</dbReference>
<dbReference type="EMBL" id="JADRCP010000004">
    <property type="protein sequence ID" value="MBK5177601.1"/>
    <property type="molecule type" value="Genomic_DNA"/>
</dbReference>
<dbReference type="Proteomes" id="UP001296969">
    <property type="component" value="Unassembled WGS sequence"/>
</dbReference>
<keyword evidence="1" id="KW-0805">Transcription regulation</keyword>
<evidence type="ECO:0000313" key="7">
    <source>
        <dbReference type="Proteomes" id="UP000807542"/>
    </source>
</evidence>
<dbReference type="PROSITE" id="PS00894">
    <property type="entry name" value="HTH_DEOR_1"/>
    <property type="match status" value="1"/>
</dbReference>
<evidence type="ECO:0000256" key="1">
    <source>
        <dbReference type="ARBA" id="ARBA00023015"/>
    </source>
</evidence>
<organism evidence="6 7">
    <name type="scientific">Limnobaculum xujianqingii</name>
    <dbReference type="NCBI Taxonomy" id="2738837"/>
    <lineage>
        <taxon>Bacteria</taxon>
        <taxon>Pseudomonadati</taxon>
        <taxon>Pseudomonadota</taxon>
        <taxon>Gammaproteobacteria</taxon>
        <taxon>Enterobacterales</taxon>
        <taxon>Budviciaceae</taxon>
        <taxon>Limnobaculum</taxon>
    </lineage>
</organism>
<dbReference type="InterPro" id="IPR014036">
    <property type="entry name" value="DeoR-like_C"/>
</dbReference>
<evidence type="ECO:0000313" key="5">
    <source>
        <dbReference type="EMBL" id="MBK5074292.1"/>
    </source>
</evidence>
<dbReference type="PROSITE" id="PS51000">
    <property type="entry name" value="HTH_DEOR_2"/>
    <property type="match status" value="1"/>
</dbReference>
<accession>A0A9D7AKI2</accession>
<dbReference type="InterPro" id="IPR050313">
    <property type="entry name" value="Carb_Metab_HTH_regulators"/>
</dbReference>
<dbReference type="InterPro" id="IPR018356">
    <property type="entry name" value="Tscrpt_reg_HTH_DeoR_CS"/>
</dbReference>
<dbReference type="SMART" id="SM00420">
    <property type="entry name" value="HTH_DEOR"/>
    <property type="match status" value="1"/>
</dbReference>
<feature type="domain" description="HTH deoR-type" evidence="4">
    <location>
        <begin position="3"/>
        <end position="58"/>
    </location>
</feature>
<dbReference type="Pfam" id="PF00455">
    <property type="entry name" value="DeoRC"/>
    <property type="match status" value="1"/>
</dbReference>
<gene>
    <name evidence="6" type="ORF">I2492_14870</name>
    <name evidence="5" type="ORF">I2493_14870</name>
</gene>
<dbReference type="InterPro" id="IPR001034">
    <property type="entry name" value="DeoR_HTH"/>
</dbReference>
<comment type="caution">
    <text evidence="6">The sequence shown here is derived from an EMBL/GenBank/DDBJ whole genome shotgun (WGS) entry which is preliminary data.</text>
</comment>
<evidence type="ECO:0000313" key="6">
    <source>
        <dbReference type="EMBL" id="MBK5177601.1"/>
    </source>
</evidence>